<dbReference type="InterPro" id="IPR011059">
    <property type="entry name" value="Metal-dep_hydrolase_composite"/>
</dbReference>
<dbReference type="PANTHER" id="PTHR22642:SF2">
    <property type="entry name" value="PROTEIN LONG AFTER FAR-RED 3"/>
    <property type="match status" value="1"/>
</dbReference>
<feature type="domain" description="Amidohydrolase 3" evidence="1">
    <location>
        <begin position="54"/>
        <end position="526"/>
    </location>
</feature>
<dbReference type="EMBL" id="PPTO01000020">
    <property type="protein sequence ID" value="RDB55270.1"/>
    <property type="molecule type" value="Genomic_DNA"/>
</dbReference>
<evidence type="ECO:0000313" key="3">
    <source>
        <dbReference type="Proteomes" id="UP000253975"/>
    </source>
</evidence>
<accession>A0A369L7D1</accession>
<name>A0A369L7D1_9ACTN</name>
<dbReference type="InterPro" id="IPR032466">
    <property type="entry name" value="Metal_Hydrolase"/>
</dbReference>
<dbReference type="Gene3D" id="3.20.20.140">
    <property type="entry name" value="Metal-dependent hydrolases"/>
    <property type="match status" value="1"/>
</dbReference>
<dbReference type="SUPFAM" id="SSF51338">
    <property type="entry name" value="Composite domain of metallo-dependent hydrolases"/>
    <property type="match status" value="1"/>
</dbReference>
<dbReference type="Proteomes" id="UP000253975">
    <property type="component" value="Unassembled WGS sequence"/>
</dbReference>
<dbReference type="Gene3D" id="3.10.310.70">
    <property type="match status" value="1"/>
</dbReference>
<evidence type="ECO:0000313" key="2">
    <source>
        <dbReference type="EMBL" id="RDB55270.1"/>
    </source>
</evidence>
<dbReference type="PANTHER" id="PTHR22642">
    <property type="entry name" value="IMIDAZOLONEPROPIONASE"/>
    <property type="match status" value="1"/>
</dbReference>
<reference evidence="2 3" key="1">
    <citation type="journal article" date="2018" name="Elife">
        <title>Discovery and characterization of a prevalent human gut bacterial enzyme sufficient for the inactivation of a family of plant toxins.</title>
        <authorList>
            <person name="Koppel N."/>
            <person name="Bisanz J.E."/>
            <person name="Pandelia M.E."/>
            <person name="Turnbaugh P.J."/>
            <person name="Balskus E.P."/>
        </authorList>
    </citation>
    <scope>NUCLEOTIDE SEQUENCE [LARGE SCALE GENOMIC DNA]</scope>
    <source>
        <strain evidence="2 3">OB21 GAM31</strain>
    </source>
</reference>
<dbReference type="Gene3D" id="2.30.40.10">
    <property type="entry name" value="Urease, subunit C, domain 1"/>
    <property type="match status" value="1"/>
</dbReference>
<evidence type="ECO:0000259" key="1">
    <source>
        <dbReference type="Pfam" id="PF07969"/>
    </source>
</evidence>
<sequence>MKTVFTNAIFHTMEDEDDLCGTIVVEDGRIVALDSPAGGRSPLNIDEFATKDTKVVDLHGAHAFPALIDSHMHMMEAIAFNAMTVEICHFENGSVEPHTLTGAESVIRNHVANTKPDSLSVFANYFAATFDEGRLPTRFELDDWGAGREILVLNFDGHSSSCSTSLLKAVGLFGKVADNGILRGPDHDANIGTLTAHAVRSLTPAAIARGTAEFCNTCASYGIGTICALEGTDDGPRDRAVEAFAHYAKRLPLDVRLFPQYMDEERLSRVLPTMRTPRVGGCMKWELDGSVGSHTAAFETPYINGSQGSLYFETEKLEKTIRNLAERGFVVSAHAIGELAIEQLVGIYERLNEKDAIVTNPDAPGAARIKHRIDHCEFPSVSDRERINVLRPYITIQPGYSWIDKRYLHGYERLLSPEKINQQIPLKDFAEAGIPMLGSSDAPVQTVDPYLQMRGMREFYLEGQSLSAFEALKTYTVNGGAALGEAKGLLREGYEASFFTCDVDLIKCAPSELEGFHATSLWMHGKRYKPLPANISTLARIAVTKPRLI</sequence>
<proteinExistence type="predicted"/>
<dbReference type="Pfam" id="PF07969">
    <property type="entry name" value="Amidohydro_3"/>
    <property type="match status" value="1"/>
</dbReference>
<dbReference type="RefSeq" id="WP_114616298.1">
    <property type="nucleotide sequence ID" value="NZ_PPTO01000020.1"/>
</dbReference>
<protein>
    <recommendedName>
        <fullName evidence="1">Amidohydrolase 3 domain-containing protein</fullName>
    </recommendedName>
</protein>
<comment type="caution">
    <text evidence="2">The sequence shown here is derived from an EMBL/GenBank/DDBJ whole genome shotgun (WGS) entry which is preliminary data.</text>
</comment>
<dbReference type="InterPro" id="IPR013108">
    <property type="entry name" value="Amidohydro_3"/>
</dbReference>
<dbReference type="GO" id="GO:0016810">
    <property type="term" value="F:hydrolase activity, acting on carbon-nitrogen (but not peptide) bonds"/>
    <property type="evidence" value="ECO:0007669"/>
    <property type="project" value="InterPro"/>
</dbReference>
<dbReference type="SUPFAM" id="SSF51556">
    <property type="entry name" value="Metallo-dependent hydrolases"/>
    <property type="match status" value="1"/>
</dbReference>
<dbReference type="AlphaFoldDB" id="A0A369L7D1"/>
<organism evidence="2 3">
    <name type="scientific">Slackia isoflavoniconvertens</name>
    <dbReference type="NCBI Taxonomy" id="572010"/>
    <lineage>
        <taxon>Bacteria</taxon>
        <taxon>Bacillati</taxon>
        <taxon>Actinomycetota</taxon>
        <taxon>Coriobacteriia</taxon>
        <taxon>Eggerthellales</taxon>
        <taxon>Eggerthellaceae</taxon>
        <taxon>Slackia</taxon>
    </lineage>
</organism>
<gene>
    <name evidence="2" type="ORF">C1881_09585</name>
</gene>